<name>A0A6S7JR82_PARCT</name>
<dbReference type="PROSITE" id="PS50013">
    <property type="entry name" value="CHROMO_2"/>
    <property type="match status" value="1"/>
</dbReference>
<dbReference type="InterPro" id="IPR023780">
    <property type="entry name" value="Chromo_domain"/>
</dbReference>
<dbReference type="CDD" id="cd00024">
    <property type="entry name" value="CD_CSD"/>
    <property type="match status" value="1"/>
</dbReference>
<dbReference type="PANTHER" id="PTHR46585">
    <property type="entry name" value="INTEGRASE CORE DOMAIN CONTAINING PROTEIN"/>
    <property type="match status" value="1"/>
</dbReference>
<reference evidence="1" key="1">
    <citation type="submission" date="2020-04" db="EMBL/GenBank/DDBJ databases">
        <authorList>
            <person name="Alioto T."/>
            <person name="Alioto T."/>
            <person name="Gomez Garrido J."/>
        </authorList>
    </citation>
    <scope>NUCLEOTIDE SEQUENCE</scope>
    <source>
        <strain evidence="1">A484AB</strain>
    </source>
</reference>
<dbReference type="GO" id="GO:0003676">
    <property type="term" value="F:nucleic acid binding"/>
    <property type="evidence" value="ECO:0007669"/>
    <property type="project" value="InterPro"/>
</dbReference>
<dbReference type="GO" id="GO:0015074">
    <property type="term" value="P:DNA integration"/>
    <property type="evidence" value="ECO:0007669"/>
    <property type="project" value="InterPro"/>
</dbReference>
<dbReference type="PANTHER" id="PTHR46585:SF1">
    <property type="entry name" value="CHROMO DOMAIN-CONTAINING PROTEIN"/>
    <property type="match status" value="1"/>
</dbReference>
<dbReference type="Gene3D" id="2.40.50.40">
    <property type="match status" value="1"/>
</dbReference>
<organism evidence="1 2">
    <name type="scientific">Paramuricea clavata</name>
    <name type="common">Red gorgonian</name>
    <name type="synonym">Violescent sea-whip</name>
    <dbReference type="NCBI Taxonomy" id="317549"/>
    <lineage>
        <taxon>Eukaryota</taxon>
        <taxon>Metazoa</taxon>
        <taxon>Cnidaria</taxon>
        <taxon>Anthozoa</taxon>
        <taxon>Octocorallia</taxon>
        <taxon>Malacalcyonacea</taxon>
        <taxon>Plexauridae</taxon>
        <taxon>Paramuricea</taxon>
    </lineage>
</organism>
<dbReference type="InterPro" id="IPR016197">
    <property type="entry name" value="Chromo-like_dom_sf"/>
</dbReference>
<dbReference type="Pfam" id="PF00665">
    <property type="entry name" value="rve"/>
    <property type="match status" value="1"/>
</dbReference>
<dbReference type="SUPFAM" id="SSF53098">
    <property type="entry name" value="Ribonuclease H-like"/>
    <property type="match status" value="1"/>
</dbReference>
<accession>A0A6S7JR82</accession>
<evidence type="ECO:0000313" key="1">
    <source>
        <dbReference type="EMBL" id="CAB4013078.1"/>
    </source>
</evidence>
<dbReference type="InterPro" id="IPR001584">
    <property type="entry name" value="Integrase_cat-core"/>
</dbReference>
<sequence>MEKKKETLLNKIYYNPKHEASFGGLEKLYRAARATKNNLNISRNDVREWLRSQEAYSLHKPVRKNYPRTRVFVAGIDDQFEADLADFQSLSAQNDNYRFLLVCIDCFSKYAWVRAVKNKTGPVVTRAFRDILEQGRVPNYLHTDQGTEFLNSQFRNLMKQYGIQFFTTNSETKASIAERFIRTLKQKIYRYFTAKNTVRYIDALQDIVYSYNHTLHRSIKEIPANVSGKNEFQVRQTLYGEKKPNPKFKFNVGDLVKISKTRRPFEKAYNQGWTEENFTIAEQIARDLPVYKIKDFDSEILDGLFYEYELQKVVKKDDVYRVDSILRTRRRNGHKQYLVSWKNYPAKFNSWVDEKDITNIR</sequence>
<comment type="caution">
    <text evidence="1">The sequence shown here is derived from an EMBL/GenBank/DDBJ whole genome shotgun (WGS) entry which is preliminary data.</text>
</comment>
<dbReference type="Gene3D" id="3.30.420.10">
    <property type="entry name" value="Ribonuclease H-like superfamily/Ribonuclease H"/>
    <property type="match status" value="1"/>
</dbReference>
<dbReference type="OrthoDB" id="6345380at2759"/>
<gene>
    <name evidence="1" type="ORF">PACLA_8A009983</name>
</gene>
<dbReference type="EMBL" id="CACRXK020007742">
    <property type="protein sequence ID" value="CAB4013078.1"/>
    <property type="molecule type" value="Genomic_DNA"/>
</dbReference>
<keyword evidence="2" id="KW-1185">Reference proteome</keyword>
<dbReference type="AlphaFoldDB" id="A0A6S7JR82"/>
<proteinExistence type="predicted"/>
<dbReference type="InterPro" id="IPR000953">
    <property type="entry name" value="Chromo/chromo_shadow_dom"/>
</dbReference>
<dbReference type="Proteomes" id="UP001152795">
    <property type="component" value="Unassembled WGS sequence"/>
</dbReference>
<dbReference type="InterPro" id="IPR012337">
    <property type="entry name" value="RNaseH-like_sf"/>
</dbReference>
<dbReference type="InterPro" id="IPR036397">
    <property type="entry name" value="RNaseH_sf"/>
</dbReference>
<evidence type="ECO:0000313" key="2">
    <source>
        <dbReference type="Proteomes" id="UP001152795"/>
    </source>
</evidence>
<protein>
    <submittedName>
        <fullName evidence="1">Uncharacterized transposon-derived</fullName>
    </submittedName>
</protein>
<dbReference type="PROSITE" id="PS50994">
    <property type="entry name" value="INTEGRASE"/>
    <property type="match status" value="1"/>
</dbReference>
<dbReference type="SUPFAM" id="SSF54160">
    <property type="entry name" value="Chromo domain-like"/>
    <property type="match status" value="1"/>
</dbReference>
<dbReference type="Pfam" id="PF00385">
    <property type="entry name" value="Chromo"/>
    <property type="match status" value="1"/>
</dbReference>